<proteinExistence type="predicted"/>
<organism evidence="2 3">
    <name type="scientific">Thalassoglobus neptunius</name>
    <dbReference type="NCBI Taxonomy" id="1938619"/>
    <lineage>
        <taxon>Bacteria</taxon>
        <taxon>Pseudomonadati</taxon>
        <taxon>Planctomycetota</taxon>
        <taxon>Planctomycetia</taxon>
        <taxon>Planctomycetales</taxon>
        <taxon>Planctomycetaceae</taxon>
        <taxon>Thalassoglobus</taxon>
    </lineage>
</organism>
<comment type="caution">
    <text evidence="2">The sequence shown here is derived from an EMBL/GenBank/DDBJ whole genome shotgun (WGS) entry which is preliminary data.</text>
</comment>
<feature type="region of interest" description="Disordered" evidence="1">
    <location>
        <begin position="18"/>
        <end position="45"/>
    </location>
</feature>
<name>A0A5C5X4R5_9PLAN</name>
<dbReference type="InterPro" id="IPR006626">
    <property type="entry name" value="PbH1"/>
</dbReference>
<evidence type="ECO:0000256" key="1">
    <source>
        <dbReference type="SAM" id="MobiDB-lite"/>
    </source>
</evidence>
<sequence>MPRIDLMEDVRTTCSHIDPQTHLGPDRIVEDVDPPASDKGQTDQQSVTFAPQDGTRGKAMSLLRRLSDKLTGLRQTSTQVMRPVLKTTTFAFGALAASVAPLTALAEHQIPPGGVDYTMPSDGYSIPDYSGSLHSQPSSGGQGAGGVGTKGRVGHQAGDTVGRNGSLTYFDLSPYIFTNSGVVFGDGRLFVMNSGKMGGSAGLGARHFFPQINTIGGATFYYDRDDSRGVTFEQFTIAGEILSEFFDVRANYYIPFGNTEQVTAERYANGSAQFVEDRIEFQTRTFAASALEGLDLTFTTPIQGEFFEQFNMEASAGWYHYKPSENDGDISINGWKIRLDADIAENLSHTFLKVTHDNKFNTSVVWGIDLNYWNGLDARRHIGKSQFNRLASWVRRERTVSALSSSVLNAPEVAINPETGDPYVVLQVRNNPNPPPDNFPPPTGNGSLDMPYQYIQDAIDDPRMADIVFVQGNSVFDGDVDGNSNATVVMREGLLVLGEGVPLDIPVQGPVGTIPLPTVTEGPVARPIIQNVSGPVVTLADNSRFAGFTIQNFSDGPAILADGVSGSTVNEVIIDTSTGAMAGGIEINDSTGTFTFQNISISDTAGNGLAVTGGNAAILFNGTNSITNSLGYSVLAQDAAGSVNLRNTTITEDGGLGVEVSSTGATPSTANVTFNTVSLSNTNSPDGAFRIFNHGGAVSTLGAVTIDNPDGAAIVVDELQATGTVSFQGSTTITNRTQEGILVNDIQEGVDPLAPDTTVAGSVIFQGPVSIGQGTNVATAAAIDMNSSLGNVVFGNLTINGGAGDGISITDLLDEGTTVGQFFVNGFATINDIQGTSIDIDNVQKTQFSVSFQDTQIANRGGTGINISDYAGLARFFGLTQVGNGLGVTDNGVTITDNLGVVAFGNLTVVNQQGAGSFGVLVADNVNLDEDLTTNITFNSLNVESFDATAVSIQRNENVAVATGTLDATDATAIEVFDNTRHDLTFQEVSATNSDYGIFVSNSPGSFVVTGIGTGAGTGGLIQGMSIAGAHFDNTNNVFLQNLDLDANLVGVEGEEINLERVGFDPSMILNNVAISNSASQAAVLQNVTNFSLLNSFLTSNGNGNATEQILFNAAVREVDVDGDAVVDDEDDLITYNVNINGNTIMDASGASIIGADMVLIQTTGAGNGAPLIFNLLDNGIPGLTPPTDMLAPNRTLASGIHLDWDGDVFATMDQNTFVMATNAGPQTAVEFDIDGLADVTFTRSSVSSSGVGDRGLQMTFTDQASLIVTDNVVLDENNNIVGGSGFQMTGNNSEALNLTFQGTNNNFVLSRNLINMTGFDSSGVVVERIFAPSNVTINSNSIFLTTDFDNVTEYGILFRDVRGVINLFGNQNNDIPIGTLFPFYVDFQVPQGSTNGSIIVNGTVRP</sequence>
<evidence type="ECO:0000313" key="3">
    <source>
        <dbReference type="Proteomes" id="UP000317243"/>
    </source>
</evidence>
<accession>A0A5C5X4R5</accession>
<feature type="region of interest" description="Disordered" evidence="1">
    <location>
        <begin position="131"/>
        <end position="151"/>
    </location>
</feature>
<feature type="compositionally biased region" description="Gly residues" evidence="1">
    <location>
        <begin position="140"/>
        <end position="151"/>
    </location>
</feature>
<dbReference type="Gene3D" id="2.40.160.160">
    <property type="entry name" value="Inverse autotransporter, beta-domain"/>
    <property type="match status" value="1"/>
</dbReference>
<dbReference type="SMART" id="SM00710">
    <property type="entry name" value="PbH1"/>
    <property type="match status" value="11"/>
</dbReference>
<dbReference type="EMBL" id="SIHI01000001">
    <property type="protein sequence ID" value="TWT57185.1"/>
    <property type="molecule type" value="Genomic_DNA"/>
</dbReference>
<dbReference type="SUPFAM" id="SSF51126">
    <property type="entry name" value="Pectin lyase-like"/>
    <property type="match status" value="1"/>
</dbReference>
<protein>
    <submittedName>
        <fullName evidence="2">Uncharacterized protein</fullName>
    </submittedName>
</protein>
<dbReference type="OrthoDB" id="245699at2"/>
<evidence type="ECO:0000313" key="2">
    <source>
        <dbReference type="EMBL" id="TWT57185.1"/>
    </source>
</evidence>
<dbReference type="InterPro" id="IPR011050">
    <property type="entry name" value="Pectin_lyase_fold/virulence"/>
</dbReference>
<reference evidence="2 3" key="1">
    <citation type="submission" date="2019-02" db="EMBL/GenBank/DDBJ databases">
        <title>Deep-cultivation of Planctomycetes and their phenomic and genomic characterization uncovers novel biology.</title>
        <authorList>
            <person name="Wiegand S."/>
            <person name="Jogler M."/>
            <person name="Boedeker C."/>
            <person name="Pinto D."/>
            <person name="Vollmers J."/>
            <person name="Rivas-Marin E."/>
            <person name="Kohn T."/>
            <person name="Peeters S.H."/>
            <person name="Heuer A."/>
            <person name="Rast P."/>
            <person name="Oberbeckmann S."/>
            <person name="Bunk B."/>
            <person name="Jeske O."/>
            <person name="Meyerdierks A."/>
            <person name="Storesund J.E."/>
            <person name="Kallscheuer N."/>
            <person name="Luecker S."/>
            <person name="Lage O.M."/>
            <person name="Pohl T."/>
            <person name="Merkel B.J."/>
            <person name="Hornburger P."/>
            <person name="Mueller R.-W."/>
            <person name="Bruemmer F."/>
            <person name="Labrenz M."/>
            <person name="Spormann A.M."/>
            <person name="Op Den Camp H."/>
            <person name="Overmann J."/>
            <person name="Amann R."/>
            <person name="Jetten M.S.M."/>
            <person name="Mascher T."/>
            <person name="Medema M.H."/>
            <person name="Devos D.P."/>
            <person name="Kaster A.-K."/>
            <person name="Ovreas L."/>
            <person name="Rohde M."/>
            <person name="Galperin M.Y."/>
            <person name="Jogler C."/>
        </authorList>
    </citation>
    <scope>NUCLEOTIDE SEQUENCE [LARGE SCALE GENOMIC DNA]</scope>
    <source>
        <strain evidence="2 3">KOR42</strain>
    </source>
</reference>
<dbReference type="Proteomes" id="UP000317243">
    <property type="component" value="Unassembled WGS sequence"/>
</dbReference>
<keyword evidence="3" id="KW-1185">Reference proteome</keyword>
<dbReference type="RefSeq" id="WP_146507053.1">
    <property type="nucleotide sequence ID" value="NZ_SIHI01000001.1"/>
</dbReference>
<dbReference type="InterPro" id="IPR038177">
    <property type="entry name" value="IAT_beta_sf"/>
</dbReference>
<gene>
    <name evidence="2" type="ORF">KOR42_05430</name>
</gene>